<reference evidence="2 3" key="1">
    <citation type="submission" date="2021-05" db="EMBL/GenBank/DDBJ databases">
        <title>Novel Bacillus species.</title>
        <authorList>
            <person name="Liu G."/>
        </authorList>
    </citation>
    <scope>NUCLEOTIDE SEQUENCE [LARGE SCALE GENOMIC DNA]</scope>
    <source>
        <strain evidence="2 3">FJAT-49705</strain>
    </source>
</reference>
<comment type="caution">
    <text evidence="2">The sequence shown here is derived from an EMBL/GenBank/DDBJ whole genome shotgun (WGS) entry which is preliminary data.</text>
</comment>
<accession>A0ABS5NTN4</accession>
<dbReference type="Proteomes" id="UP000681027">
    <property type="component" value="Unassembled WGS sequence"/>
</dbReference>
<protein>
    <recommendedName>
        <fullName evidence="4">BppU N-terminal domain-containing protein</fullName>
    </recommendedName>
</protein>
<sequence>METLTKRSIVIDLKQVNMLPTPQFIQQDSNILEFVVLDNGVDANLENIGKIIVNYKRPDGKVISRLLTAEGNKVVYEIGQAEMEVHGEGLLEIQFYSLDILQRISSRTFKIILSQSIGTTGISEDDKNITILQQLMIEVTELNTQITTAETVRENAEAIRQSQETVRESNEDARKLAEDTRILAENERQTNISTALTDIENAILSANTASINAENQANHAKTQGDYANEQAIYTKEVGDIALNNATDALLAADSANQSATNAQSLVNSSKHLGEYSSTTNYITNNEVRYNGSTWRCMQDCIGVTPVEGVNWTLVAQRGIDGQGAVSTVSGKSPDLNGDVQLNASDVGAIPSSDIGKTVAGFNESGQVLDKHGNVVEGKVKSVNGQTGEVNITNVDSADDAAKLGGNLPSHYATAQSVTDVDNKIGVLNELSTTEKENIVSAINEIKQTTNERFEGVDTLLLDKANITHQHSISDIMNLQTTLDEKAETSQIGDLTTLTTTEKEDIVKALNEVNAKPSGGGSNDEWKLLNTIELSPTSPFISFNQRFQNEFSKLKFVMKNVSMDSSCTASMSYVL</sequence>
<dbReference type="EMBL" id="JAGYPM010000003">
    <property type="protein sequence ID" value="MBS4191186.1"/>
    <property type="molecule type" value="Genomic_DNA"/>
</dbReference>
<feature type="coiled-coil region" evidence="1">
    <location>
        <begin position="132"/>
        <end position="179"/>
    </location>
</feature>
<gene>
    <name evidence="2" type="ORF">KHA94_13435</name>
</gene>
<dbReference type="RefSeq" id="WP_213102645.1">
    <property type="nucleotide sequence ID" value="NZ_JAGYPM010000003.1"/>
</dbReference>
<keyword evidence="1" id="KW-0175">Coiled coil</keyword>
<name>A0ABS5NTN4_9BACI</name>
<organism evidence="2 3">
    <name type="scientific">Cytobacillus citreus</name>
    <dbReference type="NCBI Taxonomy" id="2833586"/>
    <lineage>
        <taxon>Bacteria</taxon>
        <taxon>Bacillati</taxon>
        <taxon>Bacillota</taxon>
        <taxon>Bacilli</taxon>
        <taxon>Bacillales</taxon>
        <taxon>Bacillaceae</taxon>
        <taxon>Cytobacillus</taxon>
    </lineage>
</organism>
<evidence type="ECO:0000313" key="3">
    <source>
        <dbReference type="Proteomes" id="UP000681027"/>
    </source>
</evidence>
<evidence type="ECO:0000256" key="1">
    <source>
        <dbReference type="SAM" id="Coils"/>
    </source>
</evidence>
<proteinExistence type="predicted"/>
<evidence type="ECO:0008006" key="4">
    <source>
        <dbReference type="Google" id="ProtNLM"/>
    </source>
</evidence>
<evidence type="ECO:0000313" key="2">
    <source>
        <dbReference type="EMBL" id="MBS4191186.1"/>
    </source>
</evidence>
<keyword evidence="3" id="KW-1185">Reference proteome</keyword>